<dbReference type="Gene3D" id="2.60.120.10">
    <property type="entry name" value="Jelly Rolls"/>
    <property type="match status" value="2"/>
</dbReference>
<dbReference type="PIRSF" id="PIRSF006232">
    <property type="entry name" value="Pirin"/>
    <property type="match status" value="1"/>
</dbReference>
<dbReference type="InterPro" id="IPR003829">
    <property type="entry name" value="Pirin_N_dom"/>
</dbReference>
<accession>A0ABR6YMN2</accession>
<dbReference type="RefSeq" id="WP_186862766.1">
    <property type="nucleotide sequence ID" value="NZ_JACOGC010000003.1"/>
</dbReference>
<dbReference type="Pfam" id="PF17954">
    <property type="entry name" value="Pirin_C_2"/>
    <property type="match status" value="1"/>
</dbReference>
<feature type="domain" description="Quercetin 2,3-dioxygenase C-terminal cupin" evidence="4">
    <location>
        <begin position="146"/>
        <end position="231"/>
    </location>
</feature>
<dbReference type="InterPro" id="IPR041602">
    <property type="entry name" value="Quercetinase_C"/>
</dbReference>
<feature type="domain" description="Pirin N-terminal" evidence="3">
    <location>
        <begin position="9"/>
        <end position="119"/>
    </location>
</feature>
<protein>
    <submittedName>
        <fullName evidence="5">Pirin family protein</fullName>
    </submittedName>
</protein>
<dbReference type="EMBL" id="JACOGC010000003">
    <property type="protein sequence ID" value="MBC3885157.1"/>
    <property type="molecule type" value="Genomic_DNA"/>
</dbReference>
<name>A0ABR6YMN2_9BURK</name>
<gene>
    <name evidence="5" type="ORF">H8K27_08465</name>
</gene>
<dbReference type="Proteomes" id="UP000613113">
    <property type="component" value="Unassembled WGS sequence"/>
</dbReference>
<dbReference type="PANTHER" id="PTHR43212">
    <property type="entry name" value="QUERCETIN 2,3-DIOXYGENASE"/>
    <property type="match status" value="1"/>
</dbReference>
<dbReference type="PANTHER" id="PTHR43212:SF3">
    <property type="entry name" value="QUERCETIN 2,3-DIOXYGENASE"/>
    <property type="match status" value="1"/>
</dbReference>
<evidence type="ECO:0000313" key="5">
    <source>
        <dbReference type="EMBL" id="MBC3885157.1"/>
    </source>
</evidence>
<dbReference type="InterPro" id="IPR011051">
    <property type="entry name" value="RmlC_Cupin_sf"/>
</dbReference>
<dbReference type="InterPro" id="IPR012093">
    <property type="entry name" value="Pirin"/>
</dbReference>
<evidence type="ECO:0000256" key="1">
    <source>
        <dbReference type="ARBA" id="ARBA00008416"/>
    </source>
</evidence>
<dbReference type="CDD" id="cd02910">
    <property type="entry name" value="cupin_Yhhw_N"/>
    <property type="match status" value="1"/>
</dbReference>
<evidence type="ECO:0000256" key="2">
    <source>
        <dbReference type="RuleBase" id="RU003457"/>
    </source>
</evidence>
<dbReference type="InterPro" id="IPR014710">
    <property type="entry name" value="RmlC-like_jellyroll"/>
</dbReference>
<organism evidence="5 6">
    <name type="scientific">Undibacterium griseum</name>
    <dbReference type="NCBI Taxonomy" id="2762295"/>
    <lineage>
        <taxon>Bacteria</taxon>
        <taxon>Pseudomonadati</taxon>
        <taxon>Pseudomonadota</taxon>
        <taxon>Betaproteobacteria</taxon>
        <taxon>Burkholderiales</taxon>
        <taxon>Oxalobacteraceae</taxon>
        <taxon>Undibacterium</taxon>
    </lineage>
</organism>
<comment type="similarity">
    <text evidence="1 2">Belongs to the pirin family.</text>
</comment>
<dbReference type="CDD" id="cd20311">
    <property type="entry name" value="cupin_Yhhw_C"/>
    <property type="match status" value="1"/>
</dbReference>
<dbReference type="Pfam" id="PF02678">
    <property type="entry name" value="Pirin"/>
    <property type="match status" value="1"/>
</dbReference>
<proteinExistence type="inferred from homology"/>
<keyword evidence="6" id="KW-1185">Reference proteome</keyword>
<dbReference type="SUPFAM" id="SSF51182">
    <property type="entry name" value="RmlC-like cupins"/>
    <property type="match status" value="1"/>
</dbReference>
<evidence type="ECO:0000259" key="4">
    <source>
        <dbReference type="Pfam" id="PF17954"/>
    </source>
</evidence>
<comment type="caution">
    <text evidence="5">The sequence shown here is derived from an EMBL/GenBank/DDBJ whole genome shotgun (WGS) entry which is preliminary data.</text>
</comment>
<reference evidence="5 6" key="1">
    <citation type="submission" date="2020-08" db="EMBL/GenBank/DDBJ databases">
        <title>Novel species isolated from subtropical streams in China.</title>
        <authorList>
            <person name="Lu H."/>
        </authorList>
    </citation>
    <scope>NUCLEOTIDE SEQUENCE [LARGE SCALE GENOMIC DNA]</scope>
    <source>
        <strain evidence="5 6">FT31W</strain>
    </source>
</reference>
<sequence length="233" mass="25852">MISFRRAHERGYAEHGWLKSYHSFSFADYYDPQHMGFGPLRVINDDRIAPGMGFGTHPHQNMEIITYVLEGAIAHQDSMGNGSTIRPGNVQYMSAGTGVRHSEFNPSPSEHTRLLQIWIEPDVPGKAPRYSEKTFSAAEKNGQLRLVASPDGEQDSVAIRQNARLYIGQFNGDQQADISLSPQRLTYVHLARGELSVNGVPLQEGDAVKLQDESSLHLSAGKQAEVLVFDLPH</sequence>
<evidence type="ECO:0000313" key="6">
    <source>
        <dbReference type="Proteomes" id="UP000613113"/>
    </source>
</evidence>
<evidence type="ECO:0000259" key="3">
    <source>
        <dbReference type="Pfam" id="PF02678"/>
    </source>
</evidence>